<proteinExistence type="inferred from homology"/>
<dbReference type="Pfam" id="PF00582">
    <property type="entry name" value="Usp"/>
    <property type="match status" value="1"/>
</dbReference>
<dbReference type="PANTHER" id="PTHR46553:SF3">
    <property type="entry name" value="ADENINE NUCLEOTIDE ALPHA HYDROLASES-LIKE SUPERFAMILY PROTEIN"/>
    <property type="match status" value="1"/>
</dbReference>
<protein>
    <submittedName>
        <fullName evidence="3">Universal stress protein</fullName>
    </submittedName>
</protein>
<reference evidence="3" key="1">
    <citation type="submission" date="2024-06" db="EMBL/GenBank/DDBJ databases">
        <title>The genome sequences of Kitasatospora sp. strain HUAS MG31.</title>
        <authorList>
            <person name="Mo P."/>
        </authorList>
    </citation>
    <scope>NUCLEOTIDE SEQUENCE</scope>
    <source>
        <strain evidence="3">HUAS MG31</strain>
    </source>
</reference>
<feature type="domain" description="UspA" evidence="2">
    <location>
        <begin position="7"/>
        <end position="167"/>
    </location>
</feature>
<gene>
    <name evidence="3" type="ORF">ABWK59_00695</name>
</gene>
<sequence>MTSASERRPIVFGADALEPEPMALAWAADEADRRGLPLRLLHAVPPVIHALRGHEEVDLAARRRAALRAVWVWQFQLIAHVDEEGAVRTLRRLLAETTAGRSMSSPDLELTHEVIRGHPVKELAEASEHALAVVVGRRGRGGFTGMRLGSVPHGLPHRAHCPVVTVPRLPS</sequence>
<dbReference type="Gene3D" id="3.40.50.620">
    <property type="entry name" value="HUPs"/>
    <property type="match status" value="2"/>
</dbReference>
<dbReference type="KEGG" id="kcm:ABWK59_00695"/>
<dbReference type="AlphaFoldDB" id="A0AAU8JMW2"/>
<evidence type="ECO:0000313" key="3">
    <source>
        <dbReference type="EMBL" id="XCM77571.1"/>
    </source>
</evidence>
<accession>A0AAU8JMW2</accession>
<dbReference type="RefSeq" id="WP_354637207.1">
    <property type="nucleotide sequence ID" value="NZ_CP159872.1"/>
</dbReference>
<evidence type="ECO:0000259" key="2">
    <source>
        <dbReference type="Pfam" id="PF00582"/>
    </source>
</evidence>
<dbReference type="EMBL" id="CP159872">
    <property type="protein sequence ID" value="XCM77571.1"/>
    <property type="molecule type" value="Genomic_DNA"/>
</dbReference>
<comment type="similarity">
    <text evidence="1">Belongs to the universal stress protein A family.</text>
</comment>
<dbReference type="InterPro" id="IPR006016">
    <property type="entry name" value="UspA"/>
</dbReference>
<dbReference type="InterPro" id="IPR014729">
    <property type="entry name" value="Rossmann-like_a/b/a_fold"/>
</dbReference>
<evidence type="ECO:0000256" key="1">
    <source>
        <dbReference type="ARBA" id="ARBA00008791"/>
    </source>
</evidence>
<dbReference type="PANTHER" id="PTHR46553">
    <property type="entry name" value="ADENINE NUCLEOTIDE ALPHA HYDROLASES-LIKE SUPERFAMILY PROTEIN"/>
    <property type="match status" value="1"/>
</dbReference>
<dbReference type="SUPFAM" id="SSF52402">
    <property type="entry name" value="Adenine nucleotide alpha hydrolases-like"/>
    <property type="match status" value="1"/>
</dbReference>
<dbReference type="InterPro" id="IPR006015">
    <property type="entry name" value="Universal_stress_UspA"/>
</dbReference>
<dbReference type="PRINTS" id="PR01438">
    <property type="entry name" value="UNVRSLSTRESS"/>
</dbReference>
<organism evidence="3">
    <name type="scientific">Kitasatospora camelliae</name>
    <dbReference type="NCBI Taxonomy" id="3156397"/>
    <lineage>
        <taxon>Bacteria</taxon>
        <taxon>Bacillati</taxon>
        <taxon>Actinomycetota</taxon>
        <taxon>Actinomycetes</taxon>
        <taxon>Kitasatosporales</taxon>
        <taxon>Streptomycetaceae</taxon>
        <taxon>Kitasatospora</taxon>
    </lineage>
</organism>
<name>A0AAU8JMW2_9ACTN</name>